<keyword evidence="8 12" id="KW-1133">Transmembrane helix</keyword>
<evidence type="ECO:0000256" key="5">
    <source>
        <dbReference type="ARBA" id="ARBA00022679"/>
    </source>
</evidence>
<protein>
    <recommendedName>
        <fullName evidence="12">Mannosyltransferase</fullName>
        <ecNumber evidence="12">2.4.1.-</ecNumber>
    </recommendedName>
</protein>
<dbReference type="PANTHER" id="PTHR22760:SF1">
    <property type="entry name" value="DOL-P-MAN:MAN(7)GLCNAC(2)-PP-DOL ALPHA-1,6-MANNOSYLTRANSFERASE"/>
    <property type="match status" value="1"/>
</dbReference>
<feature type="transmembrane region" description="Helical" evidence="12">
    <location>
        <begin position="248"/>
        <end position="270"/>
    </location>
</feature>
<evidence type="ECO:0000256" key="8">
    <source>
        <dbReference type="ARBA" id="ARBA00022989"/>
    </source>
</evidence>
<comment type="pathway">
    <text evidence="2">Protein modification; protein glycosylation.</text>
</comment>
<evidence type="ECO:0000256" key="9">
    <source>
        <dbReference type="ARBA" id="ARBA00023136"/>
    </source>
</evidence>
<accession>A0A2A4JDA9</accession>
<feature type="transmembrane region" description="Helical" evidence="12">
    <location>
        <begin position="334"/>
        <end position="356"/>
    </location>
</feature>
<dbReference type="GO" id="GO:0052917">
    <property type="term" value="F:dol-P-Man:Man(7)GlcNAc(2)-PP-Dol alpha-1,6-mannosyltransferase activity"/>
    <property type="evidence" value="ECO:0007669"/>
    <property type="project" value="UniProtKB-EC"/>
</dbReference>
<sequence>MVQLLYIIASLHVLLCPFTKVEESFNIQATHDILYHRLNLSQYDHNEFPGVVPRTFIGPLVISAFSAPVVSFFHLTGINKFWMQYVVRLVLALTVIGAWARLRNALLKQFGSTYAWWYTLITVTQYHFMFYMSRPLPNIMVLPLVLLAFEGWLSGKHKQFIMSAGASIIIFRAELAMLFGLFLIIDLYFKKIDITTLFKIAVPAGVGLVALTVVVDSIFWRRLLWPEAEVFWYNTILNKSSDWGTSPFLWYFYSALPRGLGPSLILIPVGMYIDRRMIQFAAPAFVYILLYSFLPHKELRFIIYVFPLLNMASAAACSYVYVRRTKAPIFELLFWGSVFVILGNIIISLAFVLVAMTNYPGGVAITRFHKLLRNEPFVHVHICNLAAQTGVTRYTQINDRWMYSKNESLPVELLHDYTHLLIEAKSKYSSNLKSFTNTHVILDSVESFSQVAMNYKLMPPVKIKTKPALFILERKDFREFPFGHNVGSLDSVHTKVDEARLSDETIVDFINYDSIEDLGSKESNSEAIIEELPVNVKMLAENDSTTDSKESHLDDELKTSENDIVEEIKEPPVQAPIVQEQQIEEESSTKLPKAKKAFDDLKALRQERKKKAIEKIKSETRKEVVASAKEKLKEIMKRHKHIADELSETIISDINVELDQRDGRGDIPEAEMFPELPKEDIEEASEITEKRDAENNVELNEKADVPNKINENIDAIVEEVIHRLIDRKIYDDKTKPEDMKPEDRLMIQKIVEEVISERMNYSNNDNIK</sequence>
<keyword evidence="4 12" id="KW-0328">Glycosyltransferase</keyword>
<keyword evidence="13" id="KW-0732">Signal</keyword>
<comment type="catalytic activity">
    <reaction evidence="11">
        <text>an alpha-D-Man-(1-&gt;2)-alpha-D-Man-(1-&gt;2)-alpha-D-Man-(1-&gt;3)-[alpha-D-Man-(1-&gt;2)-alpha-D-Man-(1-&gt;3)-alpha-D-Man-(1-&gt;6)]-beta-D-Man-(1-&gt;4)-beta-D-GlcNAc-(1-&gt;4)-alpha-D-GlcNAc-diphospho-di-trans,poly-cis-dolichol + a di-trans,poly-cis-dolichyl beta-D-mannosyl phosphate = an alpha-D-Man-(1-&gt;2)-alpha-D-Man-(1-&gt;2)-alpha-D-Man-(1-&gt;3)-[alpha-D-Man-(1-&gt;2)-alpha-D-Man-(1-&gt;3)-[alpha-D-Man-(1-&gt;6)]-alpha-D-Man-(1-&gt;6)]-beta-D-Man-(1-&gt;4)-beta-D-GlcNAc-(1-&gt;4)-alpha-D-GlcNAc-diphospho-di-trans,poly-cis-dolichol + a di-trans,poly-cis-dolichyl phosphate + H(+)</text>
        <dbReference type="Rhea" id="RHEA:29535"/>
        <dbReference type="Rhea" id="RHEA-COMP:19498"/>
        <dbReference type="Rhea" id="RHEA-COMP:19501"/>
        <dbReference type="Rhea" id="RHEA-COMP:19518"/>
        <dbReference type="Rhea" id="RHEA-COMP:19519"/>
        <dbReference type="ChEBI" id="CHEBI:15378"/>
        <dbReference type="ChEBI" id="CHEBI:57683"/>
        <dbReference type="ChEBI" id="CHEBI:58211"/>
        <dbReference type="ChEBI" id="CHEBI:132517"/>
        <dbReference type="ChEBI" id="CHEBI:132519"/>
        <dbReference type="EC" id="2.4.1.260"/>
    </reaction>
    <physiologicalReaction direction="left-to-right" evidence="11">
        <dbReference type="Rhea" id="RHEA:29536"/>
    </physiologicalReaction>
</comment>
<evidence type="ECO:0000256" key="7">
    <source>
        <dbReference type="ARBA" id="ARBA00022824"/>
    </source>
</evidence>
<feature type="transmembrane region" description="Helical" evidence="12">
    <location>
        <begin position="139"/>
        <end position="155"/>
    </location>
</feature>
<feature type="transmembrane region" description="Helical" evidence="12">
    <location>
        <begin position="277"/>
        <end position="295"/>
    </location>
</feature>
<keyword evidence="5" id="KW-0808">Transferase</keyword>
<feature type="transmembrane region" description="Helical" evidence="12">
    <location>
        <begin position="301"/>
        <end position="322"/>
    </location>
</feature>
<feature type="transmembrane region" description="Helical" evidence="12">
    <location>
        <begin position="114"/>
        <end position="132"/>
    </location>
</feature>
<organism evidence="14">
    <name type="scientific">Heliothis virescens</name>
    <name type="common">Tobacco budworm moth</name>
    <dbReference type="NCBI Taxonomy" id="7102"/>
    <lineage>
        <taxon>Eukaryota</taxon>
        <taxon>Metazoa</taxon>
        <taxon>Ecdysozoa</taxon>
        <taxon>Arthropoda</taxon>
        <taxon>Hexapoda</taxon>
        <taxon>Insecta</taxon>
        <taxon>Pterygota</taxon>
        <taxon>Neoptera</taxon>
        <taxon>Endopterygota</taxon>
        <taxon>Lepidoptera</taxon>
        <taxon>Glossata</taxon>
        <taxon>Ditrysia</taxon>
        <taxon>Noctuoidea</taxon>
        <taxon>Noctuidae</taxon>
        <taxon>Heliothinae</taxon>
        <taxon>Heliothis</taxon>
    </lineage>
</organism>
<evidence type="ECO:0000256" key="12">
    <source>
        <dbReference type="RuleBase" id="RU363075"/>
    </source>
</evidence>
<evidence type="ECO:0000256" key="10">
    <source>
        <dbReference type="ARBA" id="ARBA00044721"/>
    </source>
</evidence>
<evidence type="ECO:0000256" key="1">
    <source>
        <dbReference type="ARBA" id="ARBA00004477"/>
    </source>
</evidence>
<dbReference type="GO" id="GO:0006487">
    <property type="term" value="P:protein N-linked glycosylation"/>
    <property type="evidence" value="ECO:0007669"/>
    <property type="project" value="TreeGrafter"/>
</dbReference>
<evidence type="ECO:0000256" key="6">
    <source>
        <dbReference type="ARBA" id="ARBA00022692"/>
    </source>
</evidence>
<dbReference type="InterPro" id="IPR005599">
    <property type="entry name" value="GPI_mannosylTrfase"/>
</dbReference>
<evidence type="ECO:0000256" key="11">
    <source>
        <dbReference type="ARBA" id="ARBA00048899"/>
    </source>
</evidence>
<dbReference type="PANTHER" id="PTHR22760">
    <property type="entry name" value="GLYCOSYLTRANSFERASE"/>
    <property type="match status" value="1"/>
</dbReference>
<evidence type="ECO:0000313" key="14">
    <source>
        <dbReference type="EMBL" id="PCG69534.1"/>
    </source>
</evidence>
<dbReference type="AlphaFoldDB" id="A0A2A4JDA9"/>
<dbReference type="Pfam" id="PF03901">
    <property type="entry name" value="Glyco_transf_22"/>
    <property type="match status" value="1"/>
</dbReference>
<dbReference type="GO" id="GO:0005789">
    <property type="term" value="C:endoplasmic reticulum membrane"/>
    <property type="evidence" value="ECO:0007669"/>
    <property type="project" value="UniProtKB-SubCell"/>
</dbReference>
<feature type="transmembrane region" description="Helical" evidence="12">
    <location>
        <begin position="197"/>
        <end position="220"/>
    </location>
</feature>
<keyword evidence="7 12" id="KW-0256">Endoplasmic reticulum</keyword>
<evidence type="ECO:0000256" key="3">
    <source>
        <dbReference type="ARBA" id="ARBA00007063"/>
    </source>
</evidence>
<keyword evidence="9 12" id="KW-0472">Membrane</keyword>
<evidence type="ECO:0000256" key="4">
    <source>
        <dbReference type="ARBA" id="ARBA00022676"/>
    </source>
</evidence>
<dbReference type="STRING" id="7102.A0A2A4JDA9"/>
<feature type="transmembrane region" description="Helical" evidence="12">
    <location>
        <begin position="85"/>
        <end position="102"/>
    </location>
</feature>
<feature type="transmembrane region" description="Helical" evidence="12">
    <location>
        <begin position="161"/>
        <end position="185"/>
    </location>
</feature>
<feature type="chain" id="PRO_5013014639" description="Mannosyltransferase" evidence="13">
    <location>
        <begin position="24"/>
        <end position="768"/>
    </location>
</feature>
<name>A0A2A4JDA9_HELVI</name>
<gene>
    <name evidence="14" type="ORF">B5V51_3977</name>
</gene>
<comment type="function">
    <text evidence="10">Mannosyltransferase that operates in the biosynthetic pathway of dolichol-linked oligosaccharides, the glycan precursors employed in protein asparagine (N)-glycosylation. The assembly of dolichol-linked oligosaccharides begins on the cytosolic side of the endoplasmic reticulum membrane and finishes in its lumen. The sequential addition of sugars to dolichol pyrophosphate produces dolichol-linked oligosaccharides containing fourteen sugars, including two GlcNAcs, nine mannoses and three glucoses. Once assembled, the oligosaccharide is transferred from the lipid to nascent proteins by oligosaccharyltransferases. In the lumen of the endoplasmic reticulum, adds the eighth mannose residue in an alpha-1,6 linkage onto Man(7)GlcNAc(2)-PP-dolichol to produce Man(8)GlcNAc(2)-PP-dolichol.</text>
</comment>
<keyword evidence="6 12" id="KW-0812">Transmembrane</keyword>
<feature type="transmembrane region" description="Helical" evidence="12">
    <location>
        <begin position="56"/>
        <end position="73"/>
    </location>
</feature>
<evidence type="ECO:0000256" key="2">
    <source>
        <dbReference type="ARBA" id="ARBA00004922"/>
    </source>
</evidence>
<dbReference type="EMBL" id="NWSH01001968">
    <property type="protein sequence ID" value="PCG69534.1"/>
    <property type="molecule type" value="Genomic_DNA"/>
</dbReference>
<dbReference type="UniPathway" id="UPA00378"/>
<dbReference type="EC" id="2.4.1.-" evidence="12"/>
<comment type="subcellular location">
    <subcellularLocation>
        <location evidence="1 12">Endoplasmic reticulum membrane</location>
        <topology evidence="1 12">Multi-pass membrane protein</topology>
    </subcellularLocation>
</comment>
<comment type="similarity">
    <text evidence="3 12">Belongs to the glycosyltransferase 22 family.</text>
</comment>
<comment type="caution">
    <text evidence="14">The sequence shown here is derived from an EMBL/GenBank/DDBJ whole genome shotgun (WGS) entry which is preliminary data.</text>
</comment>
<feature type="signal peptide" evidence="13">
    <location>
        <begin position="1"/>
        <end position="23"/>
    </location>
</feature>
<proteinExistence type="inferred from homology"/>
<evidence type="ECO:0000256" key="13">
    <source>
        <dbReference type="SAM" id="SignalP"/>
    </source>
</evidence>
<reference evidence="14" key="1">
    <citation type="submission" date="2017-09" db="EMBL/GenBank/DDBJ databases">
        <title>Contemporary evolution of a Lepidopteran species, Heliothis virescens, in response to modern agricultural practices.</title>
        <authorList>
            <person name="Fritz M.L."/>
            <person name="Deyonke A.M."/>
            <person name="Papanicolaou A."/>
            <person name="Micinski S."/>
            <person name="Westbrook J."/>
            <person name="Gould F."/>
        </authorList>
    </citation>
    <scope>NUCLEOTIDE SEQUENCE [LARGE SCALE GENOMIC DNA]</scope>
    <source>
        <strain evidence="14">HvINT-</strain>
        <tissue evidence="14">Whole body</tissue>
    </source>
</reference>